<evidence type="ECO:0000313" key="5">
    <source>
        <dbReference type="EMBL" id="AKJ04322.1"/>
    </source>
</evidence>
<dbReference type="Gene3D" id="2.60.40.10">
    <property type="entry name" value="Immunoglobulins"/>
    <property type="match status" value="2"/>
</dbReference>
<evidence type="ECO:0000256" key="2">
    <source>
        <dbReference type="ARBA" id="ARBA00022737"/>
    </source>
</evidence>
<dbReference type="PANTHER" id="PTHR46344:SF27">
    <property type="entry name" value="KELCH REPEAT SUPERFAMILY PROTEIN"/>
    <property type="match status" value="1"/>
</dbReference>
<dbReference type="InterPro" id="IPR037293">
    <property type="entry name" value="Gal_Oxidase_central_sf"/>
</dbReference>
<protein>
    <submittedName>
        <fullName evidence="5">Branched-chain amino acid ABC transporter, amino acid-binding protein</fullName>
    </submittedName>
</protein>
<keyword evidence="2" id="KW-0677">Repeat</keyword>
<dbReference type="EMBL" id="CP011509">
    <property type="protein sequence ID" value="AKJ04322.1"/>
    <property type="molecule type" value="Genomic_DNA"/>
</dbReference>
<feature type="domain" description="PKD/Chitinase" evidence="4">
    <location>
        <begin position="240"/>
        <end position="331"/>
    </location>
</feature>
<dbReference type="SUPFAM" id="SSF50965">
    <property type="entry name" value="Galactose oxidase, central domain"/>
    <property type="match status" value="1"/>
</dbReference>
<evidence type="ECO:0000256" key="1">
    <source>
        <dbReference type="ARBA" id="ARBA00022441"/>
    </source>
</evidence>
<dbReference type="PANTHER" id="PTHR46344">
    <property type="entry name" value="OS02G0202900 PROTEIN"/>
    <property type="match status" value="1"/>
</dbReference>
<dbReference type="Proteomes" id="UP000035579">
    <property type="component" value="Chromosome"/>
</dbReference>
<proteinExistence type="predicted"/>
<keyword evidence="1" id="KW-0880">Kelch repeat</keyword>
<organism evidence="5 6">
    <name type="scientific">Archangium gephyra</name>
    <dbReference type="NCBI Taxonomy" id="48"/>
    <lineage>
        <taxon>Bacteria</taxon>
        <taxon>Pseudomonadati</taxon>
        <taxon>Myxococcota</taxon>
        <taxon>Myxococcia</taxon>
        <taxon>Myxococcales</taxon>
        <taxon>Cystobacterineae</taxon>
        <taxon>Archangiaceae</taxon>
        <taxon>Archangium</taxon>
    </lineage>
</organism>
<dbReference type="AlphaFoldDB" id="A0AAC8TFP0"/>
<evidence type="ECO:0000313" key="6">
    <source>
        <dbReference type="Proteomes" id="UP000035579"/>
    </source>
</evidence>
<feature type="signal peptide" evidence="3">
    <location>
        <begin position="1"/>
        <end position="21"/>
    </location>
</feature>
<feature type="domain" description="PKD/Chitinase" evidence="4">
    <location>
        <begin position="140"/>
        <end position="224"/>
    </location>
</feature>
<evidence type="ECO:0000259" key="4">
    <source>
        <dbReference type="SMART" id="SM00089"/>
    </source>
</evidence>
<sequence>MPQWMTKAFLFLFAGAWLAIAGCTPEPTTGSAQVLASFQQAASASGVTRVTLTVSGPDMEPLGLALTKTDDVWSGTLGGIPAGAGRVFAADAFDASGKALFSGKAPDVTITGGKTAVVAITLQELDPAPPFENSIPSIDSLSASASHVEPGGMLTLRATAHDPDTGDALTVSWEATQGSFGSAASLTTTWTAPLTPGTVTLRLKVTDPHGATATLELTVNVTAGTGLADVTVTLNSWPRVSSMNASPYRVDVGETLTAEVNVTDANGDAPTYAWTAGCAGTWVDATSRGARFTPTARPAGTGCGSCPLTVTVSDGHGGQSTGTLHVCVGPRVTVRFAPEVVGTYQSADTLPVEGGVVLRVSAADPQGSALTFAWAASTGEVGAPANTATSSEVIWTAPGGLPEGTTAVITATVSNALGLSTTATFRVKGTGTGAPSGPGSWASAGNVSTVRADHSATLLPSGKVLVAGGFQLSGSTRNYFNSAELYDPTTGTWTSTGSMAVGRRYHTATLLASGKVLVVGGEASAGVVLNSAELYDPATGTWSSAGAMAAGRQYHTSVRLPSGKVLVLGGASGGVSKASSELYDPETGTWSSTGNMSVARTYTTATLLPSGKVLVAGGISGTTYASAELYDPVTGTWSLTGSMLSARRYHLAVLLPSGKVLVGGGFGSSGVLAASELYDPATGTWTATGSLGTQRAIQEAVLLPSGRVLVAGGTTDSSTYLSSAELYDPAAGKWTPAGSMAAARRWFTLTRLSSGKVLAVAGLQNGIYLSSAELYTP</sequence>
<dbReference type="SMART" id="SM00089">
    <property type="entry name" value="PKD"/>
    <property type="match status" value="2"/>
</dbReference>
<dbReference type="InterPro" id="IPR035986">
    <property type="entry name" value="PKD_dom_sf"/>
</dbReference>
<dbReference type="InterPro" id="IPR006652">
    <property type="entry name" value="Kelch_1"/>
</dbReference>
<dbReference type="InterPro" id="IPR013783">
    <property type="entry name" value="Ig-like_fold"/>
</dbReference>
<feature type="chain" id="PRO_5042034233" evidence="3">
    <location>
        <begin position="22"/>
        <end position="777"/>
    </location>
</feature>
<dbReference type="SMART" id="SM00612">
    <property type="entry name" value="Kelch"/>
    <property type="match status" value="6"/>
</dbReference>
<dbReference type="PROSITE" id="PS51257">
    <property type="entry name" value="PROKAR_LIPOPROTEIN"/>
    <property type="match status" value="1"/>
</dbReference>
<dbReference type="InterPro" id="IPR011043">
    <property type="entry name" value="Gal_Oxase/kelch_b-propeller"/>
</dbReference>
<dbReference type="KEGG" id="age:AA314_05948"/>
<reference evidence="5 6" key="1">
    <citation type="submission" date="2015-05" db="EMBL/GenBank/DDBJ databases">
        <title>Genome assembly of Archangium gephyra DSM 2261.</title>
        <authorList>
            <person name="Sharma G."/>
            <person name="Subramanian S."/>
        </authorList>
    </citation>
    <scope>NUCLEOTIDE SEQUENCE [LARGE SCALE GENOMIC DNA]</scope>
    <source>
        <strain evidence="5 6">DSM 2261</strain>
    </source>
</reference>
<dbReference type="CDD" id="cd00146">
    <property type="entry name" value="PKD"/>
    <property type="match status" value="1"/>
</dbReference>
<dbReference type="RefSeq" id="WP_245682624.1">
    <property type="nucleotide sequence ID" value="NZ_CP011509.1"/>
</dbReference>
<name>A0AAC8TFP0_9BACT</name>
<dbReference type="InterPro" id="IPR022409">
    <property type="entry name" value="PKD/Chitinase_dom"/>
</dbReference>
<evidence type="ECO:0000256" key="3">
    <source>
        <dbReference type="SAM" id="SignalP"/>
    </source>
</evidence>
<dbReference type="Pfam" id="PF01344">
    <property type="entry name" value="Kelch_1"/>
    <property type="match status" value="1"/>
</dbReference>
<accession>A0AAC8TFP0</accession>
<gene>
    <name evidence="5" type="ORF">AA314_05948</name>
</gene>
<keyword evidence="3" id="KW-0732">Signal</keyword>
<dbReference type="Pfam" id="PF17963">
    <property type="entry name" value="Big_9"/>
    <property type="match status" value="2"/>
</dbReference>
<dbReference type="Gene3D" id="2.130.10.80">
    <property type="entry name" value="Galactose oxidase/kelch, beta-propeller"/>
    <property type="match status" value="4"/>
</dbReference>
<dbReference type="Pfam" id="PF24681">
    <property type="entry name" value="Kelch_KLHDC2_KLHL20_DRC7"/>
    <property type="match status" value="1"/>
</dbReference>
<dbReference type="SUPFAM" id="SSF49299">
    <property type="entry name" value="PKD domain"/>
    <property type="match status" value="1"/>
</dbReference>